<keyword evidence="3" id="KW-1185">Reference proteome</keyword>
<sequence length="398" mass="45729">MEVVGAVSGIAGLLSLGGQVFSGAIKLIEAIEDMKDRDDQARHLKEEVSDLASVSIRLSLNVQSLRADSDFIESDFKMLEENIQSHLVDCDVDLRRWGTILKKHYSTPLTRMQKLSEMFRKDDRRELRAINRLLGEWRSKLSLDINELNSLFSSSGWRKLDKAHETMLNSHYELTEIHKAMLATANMDSKTSFRKLSEHFLRFEDDRIEKENAFYAKISTEVMEIKSYVSSIDTSLRSSLRKGSIWTRFVRSDTKSDSYDGSTFREQDQSASQNTFDTKSVSHYGGTFKEKDQSASRQPKGVKVLRADGISKSAIWSCGEALGIDDYFVETETRDKISCLLCMEEIDTDAGYEQARHLVESHQFNECDPGHYFTRPGCFRALPRQTRFWWLRKEMESL</sequence>
<evidence type="ECO:0000313" key="3">
    <source>
        <dbReference type="Proteomes" id="UP001243330"/>
    </source>
</evidence>
<feature type="compositionally biased region" description="Polar residues" evidence="1">
    <location>
        <begin position="269"/>
        <end position="279"/>
    </location>
</feature>
<evidence type="ECO:0000256" key="1">
    <source>
        <dbReference type="SAM" id="MobiDB-lite"/>
    </source>
</evidence>
<proteinExistence type="predicted"/>
<accession>A0AAD9AIN6</accession>
<dbReference type="AlphaFoldDB" id="A0AAD9AIN6"/>
<comment type="caution">
    <text evidence="2">The sequence shown here is derived from an EMBL/GenBank/DDBJ whole genome shotgun (WGS) entry which is preliminary data.</text>
</comment>
<protein>
    <recommendedName>
        <fullName evidence="4">Fungal N-terminal domain-containing protein</fullName>
    </recommendedName>
</protein>
<feature type="region of interest" description="Disordered" evidence="1">
    <location>
        <begin position="254"/>
        <end position="279"/>
    </location>
</feature>
<gene>
    <name evidence="2" type="ORF">CCHR01_09752</name>
</gene>
<dbReference type="EMBL" id="JAQOWY010000197">
    <property type="protein sequence ID" value="KAK1847600.1"/>
    <property type="molecule type" value="Genomic_DNA"/>
</dbReference>
<reference evidence="2" key="1">
    <citation type="submission" date="2023-01" db="EMBL/GenBank/DDBJ databases">
        <title>Colletotrichum chrysophilum M932 genome sequence.</title>
        <authorList>
            <person name="Baroncelli R."/>
        </authorList>
    </citation>
    <scope>NUCLEOTIDE SEQUENCE</scope>
    <source>
        <strain evidence="2">M932</strain>
    </source>
</reference>
<feature type="compositionally biased region" description="Basic and acidic residues" evidence="1">
    <location>
        <begin position="254"/>
        <end position="268"/>
    </location>
</feature>
<name>A0AAD9AIN6_9PEZI</name>
<evidence type="ECO:0000313" key="2">
    <source>
        <dbReference type="EMBL" id="KAK1847600.1"/>
    </source>
</evidence>
<evidence type="ECO:0008006" key="4">
    <source>
        <dbReference type="Google" id="ProtNLM"/>
    </source>
</evidence>
<organism evidence="2 3">
    <name type="scientific">Colletotrichum chrysophilum</name>
    <dbReference type="NCBI Taxonomy" id="1836956"/>
    <lineage>
        <taxon>Eukaryota</taxon>
        <taxon>Fungi</taxon>
        <taxon>Dikarya</taxon>
        <taxon>Ascomycota</taxon>
        <taxon>Pezizomycotina</taxon>
        <taxon>Sordariomycetes</taxon>
        <taxon>Hypocreomycetidae</taxon>
        <taxon>Glomerellales</taxon>
        <taxon>Glomerellaceae</taxon>
        <taxon>Colletotrichum</taxon>
        <taxon>Colletotrichum gloeosporioides species complex</taxon>
    </lineage>
</organism>
<dbReference type="Proteomes" id="UP001243330">
    <property type="component" value="Unassembled WGS sequence"/>
</dbReference>